<feature type="transmembrane region" description="Helical" evidence="10">
    <location>
        <begin position="352"/>
        <end position="376"/>
    </location>
</feature>
<evidence type="ECO:0000256" key="2">
    <source>
        <dbReference type="ARBA" id="ARBA00010992"/>
    </source>
</evidence>
<feature type="transmembrane region" description="Helical" evidence="10">
    <location>
        <begin position="62"/>
        <end position="82"/>
    </location>
</feature>
<dbReference type="FunFam" id="1.20.1250.20:FF:000218">
    <property type="entry name" value="facilitated trehalose transporter Tret1"/>
    <property type="match status" value="1"/>
</dbReference>
<feature type="transmembrane region" description="Helical" evidence="10">
    <location>
        <begin position="324"/>
        <end position="346"/>
    </location>
</feature>
<feature type="transmembrane region" description="Helical" evidence="10">
    <location>
        <begin position="178"/>
        <end position="197"/>
    </location>
</feature>
<evidence type="ECO:0000313" key="13">
    <source>
        <dbReference type="Proteomes" id="UP000597459"/>
    </source>
</evidence>
<evidence type="ECO:0000256" key="3">
    <source>
        <dbReference type="ARBA" id="ARBA00022448"/>
    </source>
</evidence>
<dbReference type="InterPro" id="IPR020846">
    <property type="entry name" value="MFS_dom"/>
</dbReference>
<dbReference type="InterPro" id="IPR005828">
    <property type="entry name" value="MFS_sugar_transport-like"/>
</dbReference>
<dbReference type="GO" id="GO:0022857">
    <property type="term" value="F:transmembrane transporter activity"/>
    <property type="evidence" value="ECO:0007669"/>
    <property type="project" value="InterPro"/>
</dbReference>
<keyword evidence="3 9" id="KW-0813">Transport</keyword>
<feature type="transmembrane region" description="Helical" evidence="10">
    <location>
        <begin position="415"/>
        <end position="439"/>
    </location>
</feature>
<dbReference type="RefSeq" id="WP_166318197.1">
    <property type="nucleotide sequence ID" value="NZ_WOTH01000045.1"/>
</dbReference>
<gene>
    <name evidence="12" type="ORF">GOB87_14100</name>
</gene>
<evidence type="ECO:0000256" key="10">
    <source>
        <dbReference type="SAM" id="Phobius"/>
    </source>
</evidence>
<dbReference type="AlphaFoldDB" id="A0A967BAB9"/>
<dbReference type="EMBL" id="WOTH01000045">
    <property type="protein sequence ID" value="NHO55061.1"/>
    <property type="molecule type" value="Genomic_DNA"/>
</dbReference>
<feature type="transmembrane region" description="Helical" evidence="10">
    <location>
        <begin position="89"/>
        <end position="109"/>
    </location>
</feature>
<dbReference type="PROSITE" id="PS00216">
    <property type="entry name" value="SUGAR_TRANSPORT_1"/>
    <property type="match status" value="2"/>
</dbReference>
<comment type="subcellular location">
    <subcellularLocation>
        <location evidence="1">Cell membrane</location>
        <topology evidence="1">Multi-pass membrane protein</topology>
    </subcellularLocation>
</comment>
<dbReference type="GO" id="GO:0005886">
    <property type="term" value="C:plasma membrane"/>
    <property type="evidence" value="ECO:0007669"/>
    <property type="project" value="UniProtKB-SubCell"/>
</dbReference>
<name>A0A967BAB9_9PROT</name>
<keyword evidence="4" id="KW-1003">Cell membrane</keyword>
<evidence type="ECO:0000256" key="9">
    <source>
        <dbReference type="RuleBase" id="RU003346"/>
    </source>
</evidence>
<feature type="transmembrane region" description="Helical" evidence="10">
    <location>
        <begin position="149"/>
        <end position="166"/>
    </location>
</feature>
<dbReference type="Pfam" id="PF00083">
    <property type="entry name" value="Sugar_tr"/>
    <property type="match status" value="1"/>
</dbReference>
<keyword evidence="5" id="KW-0762">Sugar transport</keyword>
<accession>A0A967BAB9</accession>
<dbReference type="PANTHER" id="PTHR48020:SF12">
    <property type="entry name" value="PROTON MYO-INOSITOL COTRANSPORTER"/>
    <property type="match status" value="1"/>
</dbReference>
<dbReference type="PROSITE" id="PS50850">
    <property type="entry name" value="MFS"/>
    <property type="match status" value="1"/>
</dbReference>
<evidence type="ECO:0000256" key="7">
    <source>
        <dbReference type="ARBA" id="ARBA00022989"/>
    </source>
</evidence>
<evidence type="ECO:0000256" key="5">
    <source>
        <dbReference type="ARBA" id="ARBA00022597"/>
    </source>
</evidence>
<evidence type="ECO:0000259" key="11">
    <source>
        <dbReference type="PROSITE" id="PS50850"/>
    </source>
</evidence>
<dbReference type="InterPro" id="IPR003663">
    <property type="entry name" value="Sugar/inositol_transpt"/>
</dbReference>
<organism evidence="12 13">
    <name type="scientific">Acetobacter estunensis</name>
    <dbReference type="NCBI Taxonomy" id="104097"/>
    <lineage>
        <taxon>Bacteria</taxon>
        <taxon>Pseudomonadati</taxon>
        <taxon>Pseudomonadota</taxon>
        <taxon>Alphaproteobacteria</taxon>
        <taxon>Acetobacterales</taxon>
        <taxon>Acetobacteraceae</taxon>
        <taxon>Acetobacter</taxon>
    </lineage>
</organism>
<keyword evidence="8 10" id="KW-0472">Membrane</keyword>
<keyword evidence="6 10" id="KW-0812">Transmembrane</keyword>
<comment type="caution">
    <text evidence="12">The sequence shown here is derived from an EMBL/GenBank/DDBJ whole genome shotgun (WGS) entry which is preliminary data.</text>
</comment>
<keyword evidence="7 10" id="KW-1133">Transmembrane helix</keyword>
<evidence type="ECO:0000313" key="12">
    <source>
        <dbReference type="EMBL" id="NHO55061.1"/>
    </source>
</evidence>
<dbReference type="PRINTS" id="PR00171">
    <property type="entry name" value="SUGRTRNSPORT"/>
</dbReference>
<feature type="transmembrane region" description="Helical" evidence="10">
    <location>
        <begin position="20"/>
        <end position="42"/>
    </location>
</feature>
<dbReference type="Proteomes" id="UP000597459">
    <property type="component" value="Unassembled WGS sequence"/>
</dbReference>
<feature type="transmembrane region" description="Helical" evidence="10">
    <location>
        <begin position="294"/>
        <end position="317"/>
    </location>
</feature>
<evidence type="ECO:0000256" key="4">
    <source>
        <dbReference type="ARBA" id="ARBA00022475"/>
    </source>
</evidence>
<dbReference type="NCBIfam" id="TIGR00879">
    <property type="entry name" value="SP"/>
    <property type="match status" value="1"/>
</dbReference>
<protein>
    <submittedName>
        <fullName evidence="12">Sugar porter family MFS transporter</fullName>
    </submittedName>
</protein>
<evidence type="ECO:0000256" key="8">
    <source>
        <dbReference type="ARBA" id="ARBA00023136"/>
    </source>
</evidence>
<keyword evidence="13" id="KW-1185">Reference proteome</keyword>
<feature type="transmembrane region" description="Helical" evidence="10">
    <location>
        <begin position="115"/>
        <end position="137"/>
    </location>
</feature>
<dbReference type="InterPro" id="IPR005829">
    <property type="entry name" value="Sugar_transporter_CS"/>
</dbReference>
<dbReference type="Gene3D" id="1.20.1250.20">
    <property type="entry name" value="MFS general substrate transporter like domains"/>
    <property type="match status" value="1"/>
</dbReference>
<dbReference type="SUPFAM" id="SSF103473">
    <property type="entry name" value="MFS general substrate transporter"/>
    <property type="match status" value="1"/>
</dbReference>
<feature type="domain" description="Major facilitator superfamily (MFS) profile" evidence="11">
    <location>
        <begin position="24"/>
        <end position="443"/>
    </location>
</feature>
<reference evidence="12" key="1">
    <citation type="submission" date="2019-11" db="EMBL/GenBank/DDBJ databases">
        <title>Description of new Acetobacter species.</title>
        <authorList>
            <person name="Cleenwerck I."/>
            <person name="Sombolestani A.S."/>
        </authorList>
    </citation>
    <scope>NUCLEOTIDE SEQUENCE</scope>
    <source>
        <strain evidence="12">LMG 1626</strain>
    </source>
</reference>
<dbReference type="InterPro" id="IPR036259">
    <property type="entry name" value="MFS_trans_sf"/>
</dbReference>
<feature type="transmembrane region" description="Helical" evidence="10">
    <location>
        <begin position="259"/>
        <end position="282"/>
    </location>
</feature>
<sequence length="466" mass="49875">MSSSTSGLTSHQMAARARRLSIFVGAAAALAGLMFGLDTGVIAGALPLLSHDLGTSDRTAEWIVSSLMLAAAFGSFQAGTLAERWGRRGTLLIASVLFLIGIALCALAPGVEVMIAGRICLGLGVGLAAFAAPLYIAEITAQSRRGRMIALYQLMITIGILMAFISDGLLAQGGHWRWMFGVIALPTLMFLGTTLMIPPSPRWLLMKGRREEAVLVLRELRGSPEAAKTEADGIELQLSHEKQAGLALLRVSPGFRRTFTLGIAIQALQQFSGINVLMYYAPTVLERLHFSASAAVWCTTALGVANTLATIVSVMLIDRWGRRGLLLLSTAGAAFAMLAFGTLLWTGDHSPALTVGLLVLFICAFAVGEGPLPWVLCSEIQPLRGRTFAISCSTLSNWIANWAVSNVLLSSLNLIGAHGVFWCLGAFNALFFAVTWFFVPETRGESLEDIEERVNAGVPLRRLGRT</sequence>
<evidence type="ECO:0000256" key="1">
    <source>
        <dbReference type="ARBA" id="ARBA00004651"/>
    </source>
</evidence>
<dbReference type="InterPro" id="IPR050814">
    <property type="entry name" value="Myo-inositol_Transporter"/>
</dbReference>
<proteinExistence type="inferred from homology"/>
<dbReference type="PANTHER" id="PTHR48020">
    <property type="entry name" value="PROTON MYO-INOSITOL COTRANSPORTER"/>
    <property type="match status" value="1"/>
</dbReference>
<comment type="similarity">
    <text evidence="2 9">Belongs to the major facilitator superfamily. Sugar transporter (TC 2.A.1.1) family.</text>
</comment>
<evidence type="ECO:0000256" key="6">
    <source>
        <dbReference type="ARBA" id="ARBA00022692"/>
    </source>
</evidence>